<gene>
    <name evidence="1" type="ORF">WISP_75203</name>
</gene>
<evidence type="ECO:0000313" key="1">
    <source>
        <dbReference type="EMBL" id="KAJ7415938.1"/>
    </source>
</evidence>
<keyword evidence="2" id="KW-1185">Reference proteome</keyword>
<reference evidence="1" key="1">
    <citation type="submission" date="2019-10" db="EMBL/GenBank/DDBJ databases">
        <authorList>
            <person name="Soares A.E.R."/>
            <person name="Aleixo A."/>
            <person name="Schneider P."/>
            <person name="Miyaki C.Y."/>
            <person name="Schneider M.P."/>
            <person name="Mello C."/>
            <person name="Vasconcelos A.T.R."/>
        </authorList>
    </citation>
    <scope>NUCLEOTIDE SEQUENCE</scope>
    <source>
        <tissue evidence="1">Muscle</tissue>
    </source>
</reference>
<evidence type="ECO:0000313" key="2">
    <source>
        <dbReference type="Proteomes" id="UP001145742"/>
    </source>
</evidence>
<protein>
    <submittedName>
        <fullName evidence="1">Uncharacterized protein</fullName>
    </submittedName>
</protein>
<comment type="caution">
    <text evidence="1">The sequence shown here is derived from an EMBL/GenBank/DDBJ whole genome shotgun (WGS) entry which is preliminary data.</text>
</comment>
<dbReference type="EMBL" id="WHWB01033885">
    <property type="protein sequence ID" value="KAJ7415938.1"/>
    <property type="molecule type" value="Genomic_DNA"/>
</dbReference>
<name>A0ABQ9DC98_9PASS</name>
<dbReference type="Proteomes" id="UP001145742">
    <property type="component" value="Unassembled WGS sequence"/>
</dbReference>
<accession>A0ABQ9DC98</accession>
<organism evidence="1 2">
    <name type="scientific">Willisornis vidua</name>
    <name type="common">Xingu scale-backed antbird</name>
    <dbReference type="NCBI Taxonomy" id="1566151"/>
    <lineage>
        <taxon>Eukaryota</taxon>
        <taxon>Metazoa</taxon>
        <taxon>Chordata</taxon>
        <taxon>Craniata</taxon>
        <taxon>Vertebrata</taxon>
        <taxon>Euteleostomi</taxon>
        <taxon>Archelosauria</taxon>
        <taxon>Archosauria</taxon>
        <taxon>Dinosauria</taxon>
        <taxon>Saurischia</taxon>
        <taxon>Theropoda</taxon>
        <taxon>Coelurosauria</taxon>
        <taxon>Aves</taxon>
        <taxon>Neognathae</taxon>
        <taxon>Neoaves</taxon>
        <taxon>Telluraves</taxon>
        <taxon>Australaves</taxon>
        <taxon>Passeriformes</taxon>
        <taxon>Thamnophilidae</taxon>
        <taxon>Willisornis</taxon>
    </lineage>
</organism>
<proteinExistence type="predicted"/>
<sequence length="239" mass="26045">MSSHSFCKELLPNVQPKPPLAQLKTLPSCPTAGHLGEETNPCLAPASFQGVVGRNEDSPEPPLLQAKHPQLPQPFLTGPVLQSLHQSCPSLDPLQHLNVLPKLRGSELGTALAMWPHQCQVKRKNHCPGPAGHTVPDKARTPLAFLATRAHCWLMFSFLSIRTPRSISAWLLSSHSVPSDSIQKASRRPKQEIYNSPSGKVEKTTVPLDYWETKKSTLLHSSHALKVAAEGPVVQVGAM</sequence>